<evidence type="ECO:0000313" key="3">
    <source>
        <dbReference type="Proteomes" id="UP001205965"/>
    </source>
</evidence>
<proteinExistence type="predicted"/>
<gene>
    <name evidence="2" type="ORF">NYP18_09300</name>
</gene>
<dbReference type="InterPro" id="IPR025272">
    <property type="entry name" value="SocA_Panacea"/>
</dbReference>
<organism evidence="2 3">
    <name type="scientific">Corynebacterium lemuris</name>
    <dbReference type="NCBI Taxonomy" id="1859292"/>
    <lineage>
        <taxon>Bacteria</taxon>
        <taxon>Bacillati</taxon>
        <taxon>Actinomycetota</taxon>
        <taxon>Actinomycetes</taxon>
        <taxon>Mycobacteriales</taxon>
        <taxon>Corynebacteriaceae</taxon>
        <taxon>Corynebacterium</taxon>
    </lineage>
</organism>
<keyword evidence="3" id="KW-1185">Reference proteome</keyword>
<accession>A0ABT2FYK0</accession>
<evidence type="ECO:0000259" key="1">
    <source>
        <dbReference type="Pfam" id="PF13274"/>
    </source>
</evidence>
<name>A0ABT2FYK0_9CORY</name>
<feature type="domain" description="Antitoxin SocA-like Panacea" evidence="1">
    <location>
        <begin position="31"/>
        <end position="126"/>
    </location>
</feature>
<comment type="caution">
    <text evidence="2">The sequence shown here is derived from an EMBL/GenBank/DDBJ whole genome shotgun (WGS) entry which is preliminary data.</text>
</comment>
<sequence>MAPVVHNALQIAHWFVAWAEELDADLSNLKLQKLLYYAQGEHIGATGRKLFFEPIQAWQHGPVVAEVYHEAKKWGRNPIDPDEFVPENFDWDDYSDVQDELVKVWREYGVYSAWALREKTHGEAPWVDAFHPGRNVEITDAALKAFFGTH</sequence>
<dbReference type="Pfam" id="PF13274">
    <property type="entry name" value="SocA_Panacea"/>
    <property type="match status" value="1"/>
</dbReference>
<dbReference type="RefSeq" id="WP_259427926.1">
    <property type="nucleotide sequence ID" value="NZ_JANWTC010000006.1"/>
</dbReference>
<dbReference type="Proteomes" id="UP001205965">
    <property type="component" value="Unassembled WGS sequence"/>
</dbReference>
<protein>
    <submittedName>
        <fullName evidence="2">SocA family protein</fullName>
    </submittedName>
</protein>
<evidence type="ECO:0000313" key="2">
    <source>
        <dbReference type="EMBL" id="MCS5479855.1"/>
    </source>
</evidence>
<reference evidence="2 3" key="1">
    <citation type="submission" date="2022-08" db="EMBL/GenBank/DDBJ databases">
        <title>YIM 101645 draft genome.</title>
        <authorList>
            <person name="Chen X."/>
        </authorList>
    </citation>
    <scope>NUCLEOTIDE SEQUENCE [LARGE SCALE GENOMIC DNA]</scope>
    <source>
        <strain evidence="2 3">YIM 101645</strain>
    </source>
</reference>
<dbReference type="EMBL" id="JANWTC010000006">
    <property type="protein sequence ID" value="MCS5479855.1"/>
    <property type="molecule type" value="Genomic_DNA"/>
</dbReference>